<dbReference type="Pfam" id="PF00350">
    <property type="entry name" value="Dynamin_N"/>
    <property type="match status" value="1"/>
</dbReference>
<evidence type="ECO:0000256" key="3">
    <source>
        <dbReference type="ARBA" id="ARBA00022801"/>
    </source>
</evidence>
<feature type="coiled-coil region" evidence="7">
    <location>
        <begin position="620"/>
        <end position="661"/>
    </location>
</feature>
<proteinExistence type="predicted"/>
<dbReference type="Gene3D" id="3.40.50.300">
    <property type="entry name" value="P-loop containing nucleotide triphosphate hydrolases"/>
    <property type="match status" value="1"/>
</dbReference>
<keyword evidence="8" id="KW-1133">Transmembrane helix</keyword>
<keyword evidence="3" id="KW-0378">Hydrolase</keyword>
<dbReference type="Proteomes" id="UP000667802">
    <property type="component" value="Unassembled WGS sequence"/>
</dbReference>
<evidence type="ECO:0000256" key="2">
    <source>
        <dbReference type="ARBA" id="ARBA00022741"/>
    </source>
</evidence>
<dbReference type="GO" id="GO:0016020">
    <property type="term" value="C:membrane"/>
    <property type="evidence" value="ECO:0007669"/>
    <property type="project" value="UniProtKB-SubCell"/>
</dbReference>
<keyword evidence="11" id="KW-1185">Reference proteome</keyword>
<comment type="caution">
    <text evidence="10">The sequence shown here is derived from an EMBL/GenBank/DDBJ whole genome shotgun (WGS) entry which is preliminary data.</text>
</comment>
<dbReference type="GO" id="GO:0008053">
    <property type="term" value="P:mitochondrial fusion"/>
    <property type="evidence" value="ECO:0007669"/>
    <property type="project" value="TreeGrafter"/>
</dbReference>
<evidence type="ECO:0000256" key="7">
    <source>
        <dbReference type="SAM" id="Coils"/>
    </source>
</evidence>
<keyword evidence="8" id="KW-0812">Transmembrane</keyword>
<evidence type="ECO:0000256" key="5">
    <source>
        <dbReference type="ARBA" id="ARBA00023134"/>
    </source>
</evidence>
<feature type="domain" description="Dynamin-type G" evidence="9">
    <location>
        <begin position="57"/>
        <end position="304"/>
    </location>
</feature>
<gene>
    <name evidence="10" type="ORF">G7B40_037070</name>
</gene>
<evidence type="ECO:0000256" key="4">
    <source>
        <dbReference type="ARBA" id="ARBA00023054"/>
    </source>
</evidence>
<feature type="transmembrane region" description="Helical" evidence="8">
    <location>
        <begin position="496"/>
        <end position="514"/>
    </location>
</feature>
<sequence length="682" mass="75547">MAVEENQNAPLPLVSLTDYNKLSTNLVLDLKRLRYFSEKLNIQQSVASIDDVLEKIENKIFWVAVVGEFKRGKSTFINALLGKEILPSDIEPCSATLNRVTYGITPCVEVEFKDGNKQTVEIEKLAEYVTKLTPEAEATAANVKEAVVHYPVSYCRNKVDIIDTPGLNDDPSMTEVTLSVLPKVDAAILVIMAQSPVSEVEREFLENKLLTNDLGRVIFVVTGIDRCNRPEDADKVISSVRKRIKEYVLGRAAEQWGEHSAEYEVYLKKIGEPKVFGLSAYQALEAKNSNDNGLLAKSRFTEFEQALEQFLVIERGAIELQVPLNRVIASAGEILATINIQENALKMKLEDFQKTYEVSIQEIAELRQRKKEEMQLIDRAAENVRYNVRPLLNKLEDELKQAAIQVIDSTTITPKEVNNKKALAEKLGRKVSNSLQNVGQKLADKIQTEVQKGLAEEIDRLKDFADSVVTVLNHIQMQFVDVEADAIRKRKTGGEAIAAALAVFTGFGGIWSGFRTAGIKGAAVGAAGSVGTAIGAGVLAGLIGFPVTWPAIIAISVVSVFTGGWLTKLVFGGEQVEAFKDNYKAAILAEVEKQLKSNPINQKVEDHISGSFDHLKRTLSQEVEALLDNTQNTLTELNHKRQRQEALTEAERKELDEMRAETEKILGSAQRRSQELVEIISV</sequence>
<keyword evidence="4 7" id="KW-0175">Coiled coil</keyword>
<feature type="coiled-coil region" evidence="7">
    <location>
        <begin position="349"/>
        <end position="383"/>
    </location>
</feature>
<evidence type="ECO:0000256" key="1">
    <source>
        <dbReference type="ARBA" id="ARBA00004370"/>
    </source>
</evidence>
<keyword evidence="2" id="KW-0547">Nucleotide-binding</keyword>
<dbReference type="RefSeq" id="WP_208341486.1">
    <property type="nucleotide sequence ID" value="NZ_CAWQFN010000908.1"/>
</dbReference>
<dbReference type="PANTHER" id="PTHR10465:SF0">
    <property type="entry name" value="SARCALUMENIN"/>
    <property type="match status" value="1"/>
</dbReference>
<organism evidence="10 11">
    <name type="scientific">Aetokthonos hydrillicola Thurmond2011</name>
    <dbReference type="NCBI Taxonomy" id="2712845"/>
    <lineage>
        <taxon>Bacteria</taxon>
        <taxon>Bacillati</taxon>
        <taxon>Cyanobacteriota</taxon>
        <taxon>Cyanophyceae</taxon>
        <taxon>Nostocales</taxon>
        <taxon>Hapalosiphonaceae</taxon>
        <taxon>Aetokthonos</taxon>
    </lineage>
</organism>
<evidence type="ECO:0000256" key="8">
    <source>
        <dbReference type="SAM" id="Phobius"/>
    </source>
</evidence>
<dbReference type="InterPro" id="IPR027417">
    <property type="entry name" value="P-loop_NTPase"/>
</dbReference>
<evidence type="ECO:0000313" key="10">
    <source>
        <dbReference type="EMBL" id="MDR9900122.1"/>
    </source>
</evidence>
<dbReference type="EMBL" id="JAALHA020000031">
    <property type="protein sequence ID" value="MDR9900122.1"/>
    <property type="molecule type" value="Genomic_DNA"/>
</dbReference>
<protein>
    <submittedName>
        <fullName evidence="10">Dynamin family protein</fullName>
    </submittedName>
</protein>
<accession>A0AAP5MD66</accession>
<dbReference type="InterPro" id="IPR030381">
    <property type="entry name" value="G_DYNAMIN_dom"/>
</dbReference>
<dbReference type="PROSITE" id="PS51718">
    <property type="entry name" value="G_DYNAMIN_2"/>
    <property type="match status" value="1"/>
</dbReference>
<evidence type="ECO:0000259" key="9">
    <source>
        <dbReference type="PROSITE" id="PS51718"/>
    </source>
</evidence>
<dbReference type="CDD" id="cd09912">
    <property type="entry name" value="DLP_2"/>
    <property type="match status" value="1"/>
</dbReference>
<feature type="transmembrane region" description="Helical" evidence="8">
    <location>
        <begin position="551"/>
        <end position="571"/>
    </location>
</feature>
<comment type="subcellular location">
    <subcellularLocation>
        <location evidence="1">Membrane</location>
    </subcellularLocation>
</comment>
<dbReference type="InterPro" id="IPR027094">
    <property type="entry name" value="Mitofusin_fam"/>
</dbReference>
<name>A0AAP5MD66_9CYAN</name>
<dbReference type="GO" id="GO:0005525">
    <property type="term" value="F:GTP binding"/>
    <property type="evidence" value="ECO:0007669"/>
    <property type="project" value="UniProtKB-KW"/>
</dbReference>
<reference evidence="11" key="1">
    <citation type="journal article" date="2021" name="Science">
        <title>Hunting the eagle killer: A cyanobacterial neurotoxin causes vacuolar myelinopathy.</title>
        <authorList>
            <person name="Breinlinger S."/>
            <person name="Phillips T.J."/>
            <person name="Haram B.N."/>
            <person name="Mares J."/>
            <person name="Martinez Yerena J.A."/>
            <person name="Hrouzek P."/>
            <person name="Sobotka R."/>
            <person name="Henderson W.M."/>
            <person name="Schmieder P."/>
            <person name="Williams S.M."/>
            <person name="Lauderdale J.D."/>
            <person name="Wilde H.D."/>
            <person name="Gerrin W."/>
            <person name="Kust A."/>
            <person name="Washington J.W."/>
            <person name="Wagner C."/>
            <person name="Geier B."/>
            <person name="Liebeke M."/>
            <person name="Enke H."/>
            <person name="Niedermeyer T.H.J."/>
            <person name="Wilde S.B."/>
        </authorList>
    </citation>
    <scope>NUCLEOTIDE SEQUENCE [LARGE SCALE GENOMIC DNA]</scope>
    <source>
        <strain evidence="11">Thurmond2011</strain>
    </source>
</reference>
<feature type="transmembrane region" description="Helical" evidence="8">
    <location>
        <begin position="521"/>
        <end position="545"/>
    </location>
</feature>
<evidence type="ECO:0000313" key="11">
    <source>
        <dbReference type="Proteomes" id="UP000667802"/>
    </source>
</evidence>
<evidence type="ECO:0000256" key="6">
    <source>
        <dbReference type="ARBA" id="ARBA00023136"/>
    </source>
</evidence>
<keyword evidence="5" id="KW-0342">GTP-binding</keyword>
<dbReference type="AlphaFoldDB" id="A0AAP5MD66"/>
<dbReference type="PANTHER" id="PTHR10465">
    <property type="entry name" value="TRANSMEMBRANE GTPASE FZO1"/>
    <property type="match status" value="1"/>
</dbReference>
<dbReference type="GO" id="GO:0003924">
    <property type="term" value="F:GTPase activity"/>
    <property type="evidence" value="ECO:0007669"/>
    <property type="project" value="InterPro"/>
</dbReference>
<dbReference type="InterPro" id="IPR045063">
    <property type="entry name" value="Dynamin_N"/>
</dbReference>
<keyword evidence="6 8" id="KW-0472">Membrane</keyword>
<dbReference type="SUPFAM" id="SSF52540">
    <property type="entry name" value="P-loop containing nucleoside triphosphate hydrolases"/>
    <property type="match status" value="1"/>
</dbReference>